<protein>
    <recommendedName>
        <fullName evidence="2">Nitroreductase domain-containing protein</fullName>
    </recommendedName>
</protein>
<dbReference type="InterPro" id="IPR000415">
    <property type="entry name" value="Nitroreductase-like"/>
</dbReference>
<dbReference type="OrthoDB" id="9801593at2"/>
<dbReference type="NCBIfam" id="TIGR03605">
    <property type="entry name" value="antibiot_sagB"/>
    <property type="match status" value="1"/>
</dbReference>
<keyword evidence="4" id="KW-1185">Reference proteome</keyword>
<dbReference type="Gene3D" id="3.40.109.10">
    <property type="entry name" value="NADH Oxidase"/>
    <property type="match status" value="1"/>
</dbReference>
<dbReference type="PANTHER" id="PTHR43745:SF2">
    <property type="entry name" value="NITROREDUCTASE MJ1384-RELATED"/>
    <property type="match status" value="1"/>
</dbReference>
<evidence type="ECO:0000259" key="2">
    <source>
        <dbReference type="Pfam" id="PF00881"/>
    </source>
</evidence>
<keyword evidence="1" id="KW-0812">Transmembrane</keyword>
<organism evidence="3 4">
    <name type="scientific">Dictyobacter kobayashii</name>
    <dbReference type="NCBI Taxonomy" id="2014872"/>
    <lineage>
        <taxon>Bacteria</taxon>
        <taxon>Bacillati</taxon>
        <taxon>Chloroflexota</taxon>
        <taxon>Ktedonobacteria</taxon>
        <taxon>Ktedonobacterales</taxon>
        <taxon>Dictyobacteraceae</taxon>
        <taxon>Dictyobacter</taxon>
    </lineage>
</organism>
<dbReference type="InterPro" id="IPR020051">
    <property type="entry name" value="SagB-type_dehydrogenase"/>
</dbReference>
<dbReference type="PANTHER" id="PTHR43745">
    <property type="entry name" value="NITROREDUCTASE MJ1384-RELATED"/>
    <property type="match status" value="1"/>
</dbReference>
<dbReference type="SUPFAM" id="SSF55469">
    <property type="entry name" value="FMN-dependent nitroreductase-like"/>
    <property type="match status" value="1"/>
</dbReference>
<accession>A0A402AQV4</accession>
<sequence>MRLRHSKVRRSSPFPDAPTFNPWLIASHTMEEISNQATQVGFMTNQLRRSQRDFDPARDIGEQFLANTVFHPWRAEWVSSAAEYFSSYLGPVTALSGSESQNTRARVVLPEPHQLDMSLSAVLANRKSVRRFSGDPMQFDDLATICHAVAGITHSTTSHPIDGGDEYEVRCRNVPSAGGLYGVDCYIFALNVRHVKSALYRYTPHYHALDELAIDQSVDTLFQCFSGSEATGLNVDKLALVIAYVGHPQKVVRKYGARGVRYLLLESGMMAFSANLAATALGYGILDYQSFLEDRLRTMVQIADKPQYILHMQLLGWPA</sequence>
<dbReference type="EMBL" id="BIFS01000001">
    <property type="protein sequence ID" value="GCE21478.1"/>
    <property type="molecule type" value="Genomic_DNA"/>
</dbReference>
<evidence type="ECO:0000313" key="4">
    <source>
        <dbReference type="Proteomes" id="UP000287188"/>
    </source>
</evidence>
<feature type="transmembrane region" description="Helical" evidence="1">
    <location>
        <begin position="263"/>
        <end position="286"/>
    </location>
</feature>
<dbReference type="InterPro" id="IPR029479">
    <property type="entry name" value="Nitroreductase"/>
</dbReference>
<name>A0A402AQV4_9CHLR</name>
<dbReference type="RefSeq" id="WP_126553162.1">
    <property type="nucleotide sequence ID" value="NZ_BIFS01000001.1"/>
</dbReference>
<dbReference type="InterPro" id="IPR052544">
    <property type="entry name" value="Bacteriocin_Proc_Enz"/>
</dbReference>
<proteinExistence type="predicted"/>
<dbReference type="GO" id="GO:0016491">
    <property type="term" value="F:oxidoreductase activity"/>
    <property type="evidence" value="ECO:0007669"/>
    <property type="project" value="InterPro"/>
</dbReference>
<evidence type="ECO:0000256" key="1">
    <source>
        <dbReference type="SAM" id="Phobius"/>
    </source>
</evidence>
<reference evidence="4" key="1">
    <citation type="submission" date="2018-12" db="EMBL/GenBank/DDBJ databases">
        <title>Tengunoibacter tsumagoiensis gen. nov., sp. nov., Dictyobacter kobayashii sp. nov., D. alpinus sp. nov., and D. joshuensis sp. nov. and description of Dictyobacteraceae fam. nov. within the order Ktedonobacterales isolated from Tengu-no-mugimeshi.</title>
        <authorList>
            <person name="Wang C.M."/>
            <person name="Zheng Y."/>
            <person name="Sakai Y."/>
            <person name="Toyoda A."/>
            <person name="Minakuchi Y."/>
            <person name="Abe K."/>
            <person name="Yokota A."/>
            <person name="Yabe S."/>
        </authorList>
    </citation>
    <scope>NUCLEOTIDE SEQUENCE [LARGE SCALE GENOMIC DNA]</scope>
    <source>
        <strain evidence="4">Uno11</strain>
    </source>
</reference>
<evidence type="ECO:0000313" key="3">
    <source>
        <dbReference type="EMBL" id="GCE21478.1"/>
    </source>
</evidence>
<comment type="caution">
    <text evidence="3">The sequence shown here is derived from an EMBL/GenBank/DDBJ whole genome shotgun (WGS) entry which is preliminary data.</text>
</comment>
<dbReference type="Pfam" id="PF00881">
    <property type="entry name" value="Nitroreductase"/>
    <property type="match status" value="1"/>
</dbReference>
<dbReference type="CDD" id="cd02142">
    <property type="entry name" value="McbC_SagB-like_oxidoreductase"/>
    <property type="match status" value="1"/>
</dbReference>
<keyword evidence="1" id="KW-1133">Transmembrane helix</keyword>
<feature type="domain" description="Nitroreductase" evidence="2">
    <location>
        <begin position="124"/>
        <end position="312"/>
    </location>
</feature>
<dbReference type="Proteomes" id="UP000287188">
    <property type="component" value="Unassembled WGS sequence"/>
</dbReference>
<keyword evidence="1" id="KW-0472">Membrane</keyword>
<gene>
    <name evidence="3" type="ORF">KDK_52780</name>
</gene>
<dbReference type="AlphaFoldDB" id="A0A402AQV4"/>